<organism evidence="3 4">
    <name type="scientific">Asparagus officinalis</name>
    <name type="common">Garden asparagus</name>
    <dbReference type="NCBI Taxonomy" id="4686"/>
    <lineage>
        <taxon>Eukaryota</taxon>
        <taxon>Viridiplantae</taxon>
        <taxon>Streptophyta</taxon>
        <taxon>Embryophyta</taxon>
        <taxon>Tracheophyta</taxon>
        <taxon>Spermatophyta</taxon>
        <taxon>Magnoliopsida</taxon>
        <taxon>Liliopsida</taxon>
        <taxon>Asparagales</taxon>
        <taxon>Asparagaceae</taxon>
        <taxon>Asparagoideae</taxon>
        <taxon>Asparagus</taxon>
    </lineage>
</organism>
<dbReference type="Proteomes" id="UP000243459">
    <property type="component" value="Chromosome 2"/>
</dbReference>
<proteinExistence type="predicted"/>
<evidence type="ECO:0000256" key="2">
    <source>
        <dbReference type="SAM" id="MobiDB-lite"/>
    </source>
</evidence>
<keyword evidence="1" id="KW-0175">Coiled coil</keyword>
<evidence type="ECO:0000313" key="3">
    <source>
        <dbReference type="EMBL" id="ONK77795.1"/>
    </source>
</evidence>
<gene>
    <name evidence="3" type="ORF">A4U43_C02F10740</name>
</gene>
<dbReference type="EMBL" id="CM007382">
    <property type="protein sequence ID" value="ONK77795.1"/>
    <property type="molecule type" value="Genomic_DNA"/>
</dbReference>
<feature type="region of interest" description="Disordered" evidence="2">
    <location>
        <begin position="440"/>
        <end position="515"/>
    </location>
</feature>
<feature type="compositionally biased region" description="Basic and acidic residues" evidence="2">
    <location>
        <begin position="564"/>
        <end position="580"/>
    </location>
</feature>
<dbReference type="AlphaFoldDB" id="A0A5P1FHD6"/>
<protein>
    <submittedName>
        <fullName evidence="3">Uncharacterized protein</fullName>
    </submittedName>
</protein>
<feature type="compositionally biased region" description="Basic and acidic residues" evidence="2">
    <location>
        <begin position="606"/>
        <end position="622"/>
    </location>
</feature>
<name>A0A5P1FHD6_ASPOF</name>
<feature type="region of interest" description="Disordered" evidence="2">
    <location>
        <begin position="91"/>
        <end position="112"/>
    </location>
</feature>
<feature type="region of interest" description="Disordered" evidence="2">
    <location>
        <begin position="564"/>
        <end position="630"/>
    </location>
</feature>
<evidence type="ECO:0000256" key="1">
    <source>
        <dbReference type="SAM" id="Coils"/>
    </source>
</evidence>
<feature type="region of interest" description="Disordered" evidence="2">
    <location>
        <begin position="217"/>
        <end position="264"/>
    </location>
</feature>
<dbReference type="Gramene" id="ONK77795">
    <property type="protein sequence ID" value="ONK77795"/>
    <property type="gene ID" value="A4U43_C02F10740"/>
</dbReference>
<feature type="compositionally biased region" description="Polar residues" evidence="2">
    <location>
        <begin position="96"/>
        <end position="106"/>
    </location>
</feature>
<keyword evidence="4" id="KW-1185">Reference proteome</keyword>
<feature type="region of interest" description="Disordered" evidence="2">
    <location>
        <begin position="325"/>
        <end position="357"/>
    </location>
</feature>
<reference evidence="4" key="1">
    <citation type="journal article" date="2017" name="Nat. Commun.">
        <title>The asparagus genome sheds light on the origin and evolution of a young Y chromosome.</title>
        <authorList>
            <person name="Harkess A."/>
            <person name="Zhou J."/>
            <person name="Xu C."/>
            <person name="Bowers J.E."/>
            <person name="Van der Hulst R."/>
            <person name="Ayyampalayam S."/>
            <person name="Mercati F."/>
            <person name="Riccardi P."/>
            <person name="McKain M.R."/>
            <person name="Kakrana A."/>
            <person name="Tang H."/>
            <person name="Ray J."/>
            <person name="Groenendijk J."/>
            <person name="Arikit S."/>
            <person name="Mathioni S.M."/>
            <person name="Nakano M."/>
            <person name="Shan H."/>
            <person name="Telgmann-Rauber A."/>
            <person name="Kanno A."/>
            <person name="Yue Z."/>
            <person name="Chen H."/>
            <person name="Li W."/>
            <person name="Chen Y."/>
            <person name="Xu X."/>
            <person name="Zhang Y."/>
            <person name="Luo S."/>
            <person name="Chen H."/>
            <person name="Gao J."/>
            <person name="Mao Z."/>
            <person name="Pires J.C."/>
            <person name="Luo M."/>
            <person name="Kudrna D."/>
            <person name="Wing R.A."/>
            <person name="Meyers B.C."/>
            <person name="Yi K."/>
            <person name="Kong H."/>
            <person name="Lavrijsen P."/>
            <person name="Sunseri F."/>
            <person name="Falavigna A."/>
            <person name="Ye Y."/>
            <person name="Leebens-Mack J.H."/>
            <person name="Chen G."/>
        </authorList>
    </citation>
    <scope>NUCLEOTIDE SEQUENCE [LARGE SCALE GENOMIC DNA]</scope>
    <source>
        <strain evidence="4">cv. DH0086</strain>
    </source>
</reference>
<feature type="compositionally biased region" description="Polar residues" evidence="2">
    <location>
        <begin position="440"/>
        <end position="456"/>
    </location>
</feature>
<evidence type="ECO:0000313" key="4">
    <source>
        <dbReference type="Proteomes" id="UP000243459"/>
    </source>
</evidence>
<accession>A0A5P1FHD6</accession>
<feature type="compositionally biased region" description="Basic and acidic residues" evidence="2">
    <location>
        <begin position="345"/>
        <end position="357"/>
    </location>
</feature>
<feature type="compositionally biased region" description="Basic residues" evidence="2">
    <location>
        <begin position="325"/>
        <end position="340"/>
    </location>
</feature>
<feature type="coiled-coil region" evidence="1">
    <location>
        <begin position="529"/>
        <end position="556"/>
    </location>
</feature>
<sequence>MATPLGTSFSDKEVVVQSDVHLTGTTVETLIIEFDFDQAKYEETLSSGSLSPKAMRKIHKVSEETKAPVVANSSKNYLPWGLHCSYSPLPKGEDSISAQRQKSRSSNQRELRVYEPQHELCKSPAKRNSQECVSELKRNSQECVSQTERNSQECVSESERRSQDCVSLAKRRLWSCVNQAKHDPRVPSLEHDVIRRVQNDQHGFKIHVYQEPVPSFNGQGVPSLPSRSVRGAKETKAPKVAPMPKETLSFSRRDYSSSPTSKGVGSVYAKRSPQWCVVQSKRSLQNCVDLAECNSQECVSEPKRNSQECVQDPKRRLTNCVNQQKRNRQRCVSSTKRRLRSSVSKTEHDPRVSSSEHDAIRRVQKDQRGLKIHVHQEPVSSFNGQGVPSLPSRSVRGSSQVSDLRELLSMFNRPTNVVLLNNRRHPHRKKTLEDKYLRVTSNMVGRGRSSTLSSDGSETDHSPSVREITNEFEGIYQRTRTRTGAIPPINYQSLARGTNSDDEHSAIAESQSSSSFVGHESFVHMAEHSEDLSKRLDEQEAMLKSQQEAINELMAMLTQIVADKAKSQETDSPLRQESSRRGKASSSRPHTSKGKGKVVDDAASDQEAHSLESSSDEGRETENEQNLQSAKMEELEARLKAIANRSELQDEGEGLSALVEVNPLYARRFEEKIYRYSGATRYLEELQHTNLGPKIQWAINNARLKEEVAARARALDISERKARIWNLQKQRCQSRARLNAGELTQEEFSLEDATLEARVLQRKGSATAVVSDVELCRRVKEEVLAKHEKVISNTEAHLLSLSLL</sequence>